<dbReference type="Proteomes" id="UP000186104">
    <property type="component" value="Chromosome"/>
</dbReference>
<feature type="transmembrane region" description="Helical" evidence="6">
    <location>
        <begin position="152"/>
        <end position="185"/>
    </location>
</feature>
<feature type="domain" description="TM2" evidence="7">
    <location>
        <begin position="117"/>
        <end position="165"/>
    </location>
</feature>
<dbReference type="KEGG" id="dtm:BJL86_2248"/>
<evidence type="ECO:0000259" key="7">
    <source>
        <dbReference type="Pfam" id="PF05154"/>
    </source>
</evidence>
<accession>A0A173LM97</accession>
<proteinExistence type="predicted"/>
<comment type="subcellular location">
    <subcellularLocation>
        <location evidence="1">Membrane</location>
        <topology evidence="1">Multi-pass membrane protein</topology>
    </subcellularLocation>
</comment>
<evidence type="ECO:0000256" key="4">
    <source>
        <dbReference type="ARBA" id="ARBA00023136"/>
    </source>
</evidence>
<organism evidence="8 9">
    <name type="scientific">Dietzia timorensis</name>
    <dbReference type="NCBI Taxonomy" id="499555"/>
    <lineage>
        <taxon>Bacteria</taxon>
        <taxon>Bacillati</taxon>
        <taxon>Actinomycetota</taxon>
        <taxon>Actinomycetes</taxon>
        <taxon>Mycobacteriales</taxon>
        <taxon>Dietziaceae</taxon>
        <taxon>Dietzia</taxon>
    </lineage>
</organism>
<evidence type="ECO:0000256" key="1">
    <source>
        <dbReference type="ARBA" id="ARBA00004141"/>
    </source>
</evidence>
<dbReference type="STRING" id="499555.BJL86_2248"/>
<dbReference type="AlphaFoldDB" id="A0A173LM97"/>
<dbReference type="GO" id="GO:0016020">
    <property type="term" value="C:membrane"/>
    <property type="evidence" value="ECO:0007669"/>
    <property type="project" value="UniProtKB-SubCell"/>
</dbReference>
<dbReference type="EMBL" id="CP015961">
    <property type="protein sequence ID" value="ANI93013.1"/>
    <property type="molecule type" value="Genomic_DNA"/>
</dbReference>
<gene>
    <name evidence="8" type="ORF">BJL86_2248</name>
</gene>
<dbReference type="OrthoDB" id="2004788at2"/>
<dbReference type="RefSeq" id="WP_075844974.1">
    <property type="nucleotide sequence ID" value="NZ_CP015961.1"/>
</dbReference>
<keyword evidence="4 6" id="KW-0472">Membrane</keyword>
<dbReference type="Pfam" id="PF05154">
    <property type="entry name" value="TM2"/>
    <property type="match status" value="1"/>
</dbReference>
<name>A0A173LM97_9ACTN</name>
<feature type="transmembrane region" description="Helical" evidence="6">
    <location>
        <begin position="120"/>
        <end position="140"/>
    </location>
</feature>
<keyword evidence="9" id="KW-1185">Reference proteome</keyword>
<evidence type="ECO:0000256" key="2">
    <source>
        <dbReference type="ARBA" id="ARBA00022692"/>
    </source>
</evidence>
<evidence type="ECO:0000313" key="8">
    <source>
        <dbReference type="EMBL" id="ANI93013.1"/>
    </source>
</evidence>
<reference evidence="8 9" key="1">
    <citation type="submission" date="2016-06" db="EMBL/GenBank/DDBJ databases">
        <title>Complete genome sequence of a saline-alkali tolerant type strain Dietzia timorensis ID05-A0528T.</title>
        <authorList>
            <person name="Wu X."/>
        </authorList>
    </citation>
    <scope>NUCLEOTIDE SEQUENCE [LARGE SCALE GENOMIC DNA]</scope>
    <source>
        <strain evidence="8 9">ID05-A0528</strain>
    </source>
</reference>
<evidence type="ECO:0000256" key="3">
    <source>
        <dbReference type="ARBA" id="ARBA00022989"/>
    </source>
</evidence>
<evidence type="ECO:0000313" key="9">
    <source>
        <dbReference type="Proteomes" id="UP000186104"/>
    </source>
</evidence>
<sequence length="200" mass="21421">MTRPYDFEPTGEYGSDRFGGADFSGPFAEGARDGTPSATNPYLAPGAQEPTVANPLFGEDPNPYQYAAHPYSNPGYGAPAHVPTPYDSAMGYIPDSGRELLPHAAAYGQMNSALAKPKSHAAAALLAFFLGSLGVHNFYLGYTSRGVIQLVIWLLSLLTVVVVIGVLGFMVVGIWAFIEFLLILFRSGSYGYDSRGIPLY</sequence>
<evidence type="ECO:0000256" key="6">
    <source>
        <dbReference type="SAM" id="Phobius"/>
    </source>
</evidence>
<keyword evidence="3 6" id="KW-1133">Transmembrane helix</keyword>
<feature type="region of interest" description="Disordered" evidence="5">
    <location>
        <begin position="1"/>
        <end position="59"/>
    </location>
</feature>
<protein>
    <recommendedName>
        <fullName evidence="7">TM2 domain-containing protein</fullName>
    </recommendedName>
</protein>
<evidence type="ECO:0000256" key="5">
    <source>
        <dbReference type="SAM" id="MobiDB-lite"/>
    </source>
</evidence>
<dbReference type="InterPro" id="IPR007829">
    <property type="entry name" value="TM2"/>
</dbReference>
<keyword evidence="2 6" id="KW-0812">Transmembrane</keyword>